<reference evidence="2 3" key="1">
    <citation type="journal article" date="2014" name="Int. J. Syst. Evol. Microbiol.">
        <title>Complete genome sequence of Corynebacterium casei LMG S-19264T (=DSM 44701T), isolated from a smear-ripened cheese.</title>
        <authorList>
            <consortium name="US DOE Joint Genome Institute (JGI-PGF)"/>
            <person name="Walter F."/>
            <person name="Albersmeier A."/>
            <person name="Kalinowski J."/>
            <person name="Ruckert C."/>
        </authorList>
    </citation>
    <scope>NUCLEOTIDE SEQUENCE [LARGE SCALE GENOMIC DNA]</scope>
    <source>
        <strain evidence="2 3">CGMCC 1.15295</strain>
    </source>
</reference>
<dbReference type="Proteomes" id="UP000598120">
    <property type="component" value="Unassembled WGS sequence"/>
</dbReference>
<sequence>MKILLTFIFTALISVSIFAQEETKADYKLLDNIAVSQSIYSVYAKSEDQKFTLKLCKKDTCTVTQEYTKAITSELLTSDVLTNIKTYLDDTLDMATITDDQRTAIGKLIEKLKASDLSALKASKTELENILYTVDNEKDQYSAKVILNKHIPYYIKYKDTPPSKAESVLMTLNNTSNDSILANVSKDSLVNILKQVGIKNNTSDPTKKEVKGTGTLEILDAKIQFFNNKASSIYIKAILTVNGVSEKLIFENNSFSVALRYFNKYGSTVSVQNKNRDDIIIDYNDVFDYESDQFFNYSIANSQVSLSSKTPEEQSVQVIQRRFFDFFTGIVYTDVMGFNTENSNSILNTQAKLLLPLNLRNWKKLTLTRQFVTTANIALNNSFEDESRFIAISDDETFSNFDLLRKNNLYGKIQLDVLTYESKGWFLNTSLGYSAGFYRTGFRYTQTLDTETDIVTSRQLLSVGHGPYLNFEIRPQTNFGADIFISLEDLNYNDTKSINNRSFKNDIIVDGGKNNFGVKYNLVNVEANFYWLTSPEKSKGGIYAKIGSYYHTENHSIYPQIMVGYATNLTSFVNRFKPKAADNVTKPE</sequence>
<protein>
    <submittedName>
        <fullName evidence="2">Uncharacterized protein</fullName>
    </submittedName>
</protein>
<evidence type="ECO:0000256" key="1">
    <source>
        <dbReference type="SAM" id="SignalP"/>
    </source>
</evidence>
<gene>
    <name evidence="2" type="ORF">GCM10011531_00850</name>
</gene>
<organism evidence="2 3">
    <name type="scientific">Aquaticitalea lipolytica</name>
    <dbReference type="NCBI Taxonomy" id="1247562"/>
    <lineage>
        <taxon>Bacteria</taxon>
        <taxon>Pseudomonadati</taxon>
        <taxon>Bacteroidota</taxon>
        <taxon>Flavobacteriia</taxon>
        <taxon>Flavobacteriales</taxon>
        <taxon>Flavobacteriaceae</taxon>
        <taxon>Aquaticitalea</taxon>
    </lineage>
</organism>
<name>A0A8J2TJQ7_9FLAO</name>
<keyword evidence="3" id="KW-1185">Reference proteome</keyword>
<keyword evidence="1" id="KW-0732">Signal</keyword>
<comment type="caution">
    <text evidence="2">The sequence shown here is derived from an EMBL/GenBank/DDBJ whole genome shotgun (WGS) entry which is preliminary data.</text>
</comment>
<feature type="signal peptide" evidence="1">
    <location>
        <begin position="1"/>
        <end position="19"/>
    </location>
</feature>
<proteinExistence type="predicted"/>
<feature type="chain" id="PRO_5035231580" evidence="1">
    <location>
        <begin position="20"/>
        <end position="588"/>
    </location>
</feature>
<dbReference type="EMBL" id="BMIC01000001">
    <property type="protein sequence ID" value="GFZ76033.1"/>
    <property type="molecule type" value="Genomic_DNA"/>
</dbReference>
<evidence type="ECO:0000313" key="3">
    <source>
        <dbReference type="Proteomes" id="UP000598120"/>
    </source>
</evidence>
<accession>A0A8J2TJQ7</accession>
<dbReference type="RefSeq" id="WP_188604369.1">
    <property type="nucleotide sequence ID" value="NZ_BMIC01000001.1"/>
</dbReference>
<evidence type="ECO:0000313" key="2">
    <source>
        <dbReference type="EMBL" id="GFZ76033.1"/>
    </source>
</evidence>
<dbReference type="AlphaFoldDB" id="A0A8J2TJQ7"/>